<evidence type="ECO:0000313" key="1">
    <source>
        <dbReference type="EMBL" id="TYS64524.1"/>
    </source>
</evidence>
<reference evidence="1 2" key="1">
    <citation type="submission" date="2019-08" db="EMBL/GenBank/DDBJ databases">
        <title>Bacillus genomes from the desert of Cuatro Cienegas, Coahuila.</title>
        <authorList>
            <person name="Olmedo-Alvarez G."/>
        </authorList>
    </citation>
    <scope>NUCLEOTIDE SEQUENCE [LARGE SCALE GENOMIC DNA]</scope>
    <source>
        <strain evidence="1 2">CH28_1T</strain>
    </source>
</reference>
<comment type="caution">
    <text evidence="1">The sequence shown here is derived from an EMBL/GenBank/DDBJ whole genome shotgun (WGS) entry which is preliminary data.</text>
</comment>
<dbReference type="EMBL" id="VTEV01000008">
    <property type="protein sequence ID" value="TYS64524.1"/>
    <property type="molecule type" value="Genomic_DNA"/>
</dbReference>
<dbReference type="RefSeq" id="WP_148989629.1">
    <property type="nucleotide sequence ID" value="NZ_VTEV01000008.1"/>
</dbReference>
<organism evidence="1 2">
    <name type="scientific">Sutcliffiella horikoshii</name>
    <dbReference type="NCBI Taxonomy" id="79883"/>
    <lineage>
        <taxon>Bacteria</taxon>
        <taxon>Bacillati</taxon>
        <taxon>Bacillota</taxon>
        <taxon>Bacilli</taxon>
        <taxon>Bacillales</taxon>
        <taxon>Bacillaceae</taxon>
        <taxon>Sutcliffiella</taxon>
    </lineage>
</organism>
<dbReference type="Pfam" id="PF17326">
    <property type="entry name" value="DUF5365"/>
    <property type="match status" value="1"/>
</dbReference>
<gene>
    <name evidence="1" type="ORF">FZC76_18355</name>
</gene>
<protein>
    <recommendedName>
        <fullName evidence="3">YhcU family protein</fullName>
    </recommendedName>
</protein>
<sequence length="137" mass="15972">MKVVYASTPEQEDHIGELVQHLLTNILPYYFTDKEIENLAQQLSLHTGEVHDTFSDYNGTLKEAFHIISCLQAIIAVIETIQEEDLLTKHREIFKRNVNMLREYGFSFPFSIDQFVQKPSKPNIFSKFIQPSNHFLI</sequence>
<evidence type="ECO:0008006" key="3">
    <source>
        <dbReference type="Google" id="ProtNLM"/>
    </source>
</evidence>
<evidence type="ECO:0000313" key="2">
    <source>
        <dbReference type="Proteomes" id="UP000322524"/>
    </source>
</evidence>
<proteinExistence type="predicted"/>
<dbReference type="AlphaFoldDB" id="A0A5D4SQ96"/>
<dbReference type="InterPro" id="IPR020355">
    <property type="entry name" value="Uncharacterised_YhcU"/>
</dbReference>
<name>A0A5D4SQ96_9BACI</name>
<dbReference type="Proteomes" id="UP000322524">
    <property type="component" value="Unassembled WGS sequence"/>
</dbReference>
<accession>A0A5D4SQ96</accession>
<dbReference type="OrthoDB" id="2966549at2"/>